<evidence type="ECO:0000256" key="3">
    <source>
        <dbReference type="ARBA" id="ARBA00022989"/>
    </source>
</evidence>
<reference evidence="12" key="1">
    <citation type="submission" date="2021-02" db="EMBL/GenBank/DDBJ databases">
        <authorList>
            <person name="Nowell W R."/>
        </authorList>
    </citation>
    <scope>NUCLEOTIDE SEQUENCE</scope>
</reference>
<keyword evidence="6" id="KW-0675">Receptor</keyword>
<comment type="caution">
    <text evidence="12">The sequence shown here is derived from an EMBL/GenBank/DDBJ whole genome shotgun (WGS) entry which is preliminary data.</text>
</comment>
<dbReference type="Pfam" id="PF01094">
    <property type="entry name" value="ANF_receptor"/>
    <property type="match status" value="1"/>
</dbReference>
<feature type="transmembrane region" description="Helical" evidence="10">
    <location>
        <begin position="451"/>
        <end position="480"/>
    </location>
</feature>
<proteinExistence type="predicted"/>
<feature type="transmembrane region" description="Helical" evidence="10">
    <location>
        <begin position="492"/>
        <end position="514"/>
    </location>
</feature>
<evidence type="ECO:0000313" key="12">
    <source>
        <dbReference type="EMBL" id="CAF1396109.1"/>
    </source>
</evidence>
<dbReference type="Pfam" id="PF00003">
    <property type="entry name" value="7tm_3"/>
    <property type="match status" value="1"/>
</dbReference>
<dbReference type="PROSITE" id="PS50259">
    <property type="entry name" value="G_PROTEIN_RECEP_F3_4"/>
    <property type="match status" value="1"/>
</dbReference>
<comment type="subcellular location">
    <subcellularLocation>
        <location evidence="1">Membrane</location>
        <topology evidence="1">Multi-pass membrane protein</topology>
    </subcellularLocation>
</comment>
<dbReference type="Proteomes" id="UP000663854">
    <property type="component" value="Unassembled WGS sequence"/>
</dbReference>
<dbReference type="InterPro" id="IPR017978">
    <property type="entry name" value="GPCR_3_C"/>
</dbReference>
<keyword evidence="5 10" id="KW-0472">Membrane</keyword>
<dbReference type="SUPFAM" id="SSF53822">
    <property type="entry name" value="Periplasmic binding protein-like I"/>
    <property type="match status" value="1"/>
</dbReference>
<evidence type="ECO:0000256" key="1">
    <source>
        <dbReference type="ARBA" id="ARBA00004141"/>
    </source>
</evidence>
<protein>
    <recommendedName>
        <fullName evidence="11">G-protein coupled receptors family 3 profile domain-containing protein</fullName>
    </recommendedName>
</protein>
<evidence type="ECO:0000256" key="10">
    <source>
        <dbReference type="SAM" id="Phobius"/>
    </source>
</evidence>
<keyword evidence="3 10" id="KW-1133">Transmembrane helix</keyword>
<accession>A0A815KQ06</accession>
<dbReference type="EMBL" id="CAJNOH010005355">
    <property type="protein sequence ID" value="CAF1396109.1"/>
    <property type="molecule type" value="Genomic_DNA"/>
</dbReference>
<dbReference type="GO" id="GO:0038039">
    <property type="term" value="C:G protein-coupled receptor heterodimeric complex"/>
    <property type="evidence" value="ECO:0007669"/>
    <property type="project" value="TreeGrafter"/>
</dbReference>
<evidence type="ECO:0000256" key="9">
    <source>
        <dbReference type="SAM" id="Coils"/>
    </source>
</evidence>
<dbReference type="PANTHER" id="PTHR10519:SF74">
    <property type="entry name" value="GAMMA-AMINOBUTYRIC ACID TYPE B RECEPTOR SUBUNIT 2"/>
    <property type="match status" value="1"/>
</dbReference>
<evidence type="ECO:0000256" key="4">
    <source>
        <dbReference type="ARBA" id="ARBA00023040"/>
    </source>
</evidence>
<dbReference type="PRINTS" id="PR01177">
    <property type="entry name" value="GABAB1RECPTR"/>
</dbReference>
<gene>
    <name evidence="12" type="ORF">PYM288_LOCUS34582</name>
</gene>
<feature type="coiled-coil region" evidence="9">
    <location>
        <begin position="635"/>
        <end position="695"/>
    </location>
</feature>
<keyword evidence="4" id="KW-0297">G-protein coupled receptor</keyword>
<dbReference type="InterPro" id="IPR001828">
    <property type="entry name" value="ANF_lig-bd_rcpt"/>
</dbReference>
<evidence type="ECO:0000259" key="11">
    <source>
        <dbReference type="PROSITE" id="PS50259"/>
    </source>
</evidence>
<feature type="domain" description="G-protein coupled receptors family 3 profile" evidence="11">
    <location>
        <begin position="508"/>
        <end position="562"/>
    </location>
</feature>
<keyword evidence="7" id="KW-0325">Glycoprotein</keyword>
<dbReference type="GO" id="GO:0007214">
    <property type="term" value="P:gamma-aminobutyric acid signaling pathway"/>
    <property type="evidence" value="ECO:0007669"/>
    <property type="project" value="TreeGrafter"/>
</dbReference>
<keyword evidence="8" id="KW-0807">Transducer</keyword>
<dbReference type="PANTHER" id="PTHR10519">
    <property type="entry name" value="GABA-B RECEPTOR"/>
    <property type="match status" value="1"/>
</dbReference>
<evidence type="ECO:0000256" key="8">
    <source>
        <dbReference type="ARBA" id="ARBA00023224"/>
    </source>
</evidence>
<keyword evidence="2 10" id="KW-0812">Transmembrane</keyword>
<dbReference type="PRINTS" id="PR01176">
    <property type="entry name" value="GABABRECEPTR"/>
</dbReference>
<keyword evidence="9" id="KW-0175">Coiled coil</keyword>
<organism evidence="12 13">
    <name type="scientific">Rotaria sordida</name>
    <dbReference type="NCBI Taxonomy" id="392033"/>
    <lineage>
        <taxon>Eukaryota</taxon>
        <taxon>Metazoa</taxon>
        <taxon>Spiralia</taxon>
        <taxon>Gnathifera</taxon>
        <taxon>Rotifera</taxon>
        <taxon>Eurotatoria</taxon>
        <taxon>Bdelloidea</taxon>
        <taxon>Philodinida</taxon>
        <taxon>Philodinidae</taxon>
        <taxon>Rotaria</taxon>
    </lineage>
</organism>
<name>A0A815KQ06_9BILA</name>
<evidence type="ECO:0000256" key="6">
    <source>
        <dbReference type="ARBA" id="ARBA00023170"/>
    </source>
</evidence>
<evidence type="ECO:0000256" key="7">
    <source>
        <dbReference type="ARBA" id="ARBA00023180"/>
    </source>
</evidence>
<dbReference type="InterPro" id="IPR028082">
    <property type="entry name" value="Peripla_BP_I"/>
</dbReference>
<dbReference type="InterPro" id="IPR002455">
    <property type="entry name" value="GPCR3_GABA-B"/>
</dbReference>
<evidence type="ECO:0000313" key="13">
    <source>
        <dbReference type="Proteomes" id="UP000663854"/>
    </source>
</evidence>
<sequence length="820" mass="95458">MGTKSFRSYFIFLFYLIIFNNYINADQHKIILNSLFTQSSYPSINFALKQITSLQIDITFELNTTENVIIPCDVGTTVKILFNIINKTNLLNVLLSDACQNVLSYIAEAATYFHIPVFSFTESDLSLSSIDRYPFFNHIIPSDRDHNLVRKQLLQYFNWTRFGLIYQHGSKYTLVANDLSNLTATDKKQWEVNLTRGIAYRHGLEWHDDNVKNIKGLLNDFKARDVRIIIANFNQTIATHMFCHAAKEHIYGSRYQWIILGYPSFLSWWNEQTDCSIQELIRAINGTLQTRIPHLSIYDINEQPSYVLDYLEQFSNLERNYFDAYAYDTIWSLAYLYQSNILSNQTNIKTIVDNIDFNGATGRVRYLNGRRVGEILVEQYVVCRMMNDGSCKIPCYEKDKDCNLTVVKVFLAKNSDSKYDPPSLYEFNPIMWHGNGPPRDRTNQTIVFEHIYLSVFISITICSGIGLIISISLFVFNIHFRKHRYIRMSSPVLNNIILGGCMLAYISMILLGIDSSLFPQTIFTETIMNIICATRVWFLCISFTLAFGSMFSKTWRVHSIFTNINLTKKGIHDSRLLVVVVFVPKIVEVYHDPYSKKKQLRLTTRLYHNTSRKTLLTIKNLNDAIIDNQQLRFVLSLQEQTLDRLIKEIDDYSMEKHQIEEPFELERLLVPDNEIEDETEEVPTIVDDVEEEEEEEEDNDYRIIPHNNRDLKGRVARAVSLCLYNKIHTAQLYWPERVCTTRYSLSQLEHYQHSPSIKLFRTSSQKSTGFTQIEESHEQTSNLLTTSSTRDLESVYDGLIGLDEIRLNKMIETDLISSYY</sequence>
<dbReference type="Gene3D" id="3.40.50.2300">
    <property type="match status" value="2"/>
</dbReference>
<evidence type="ECO:0000256" key="5">
    <source>
        <dbReference type="ARBA" id="ARBA00023136"/>
    </source>
</evidence>
<dbReference type="AlphaFoldDB" id="A0A815KQ06"/>
<evidence type="ECO:0000256" key="2">
    <source>
        <dbReference type="ARBA" id="ARBA00022692"/>
    </source>
</evidence>
<dbReference type="GO" id="GO:0004965">
    <property type="term" value="F:G protein-coupled GABA receptor activity"/>
    <property type="evidence" value="ECO:0007669"/>
    <property type="project" value="InterPro"/>
</dbReference>
<feature type="transmembrane region" description="Helical" evidence="10">
    <location>
        <begin position="526"/>
        <end position="547"/>
    </location>
</feature>